<dbReference type="InterPro" id="IPR001309">
    <property type="entry name" value="Pept_C14_p20"/>
</dbReference>
<dbReference type="AlphaFoldDB" id="A0A411WUZ6"/>
<dbReference type="InterPro" id="IPR029030">
    <property type="entry name" value="Caspase-like_dom_sf"/>
</dbReference>
<dbReference type="GO" id="GO:0004197">
    <property type="term" value="F:cysteine-type endopeptidase activity"/>
    <property type="evidence" value="ECO:0007669"/>
    <property type="project" value="InterPro"/>
</dbReference>
<dbReference type="EMBL" id="BMWV01000002">
    <property type="protein sequence ID" value="GGY33293.1"/>
    <property type="molecule type" value="Genomic_DNA"/>
</dbReference>
<reference evidence="4" key="1">
    <citation type="journal article" date="2014" name="Int. J. Syst. Evol. Microbiol.">
        <title>Complete genome sequence of Corynebacterium casei LMG S-19264T (=DSM 44701T), isolated from a smear-ripened cheese.</title>
        <authorList>
            <consortium name="US DOE Joint Genome Institute (JGI-PGF)"/>
            <person name="Walter F."/>
            <person name="Albersmeier A."/>
            <person name="Kalinowski J."/>
            <person name="Ruckert C."/>
        </authorList>
    </citation>
    <scope>NUCLEOTIDE SEQUENCE</scope>
    <source>
        <strain evidence="4">KCTC 12343</strain>
    </source>
</reference>
<dbReference type="PANTHER" id="PTHR22576">
    <property type="entry name" value="MUCOSA ASSOCIATED LYMPHOID TISSUE LYMPHOMA TRANSLOCATION PROTEIN 1/PARACASPASE"/>
    <property type="match status" value="1"/>
</dbReference>
<reference evidence="4" key="3">
    <citation type="submission" date="2022-12" db="EMBL/GenBank/DDBJ databases">
        <authorList>
            <person name="Sun Q."/>
            <person name="Kim S."/>
        </authorList>
    </citation>
    <scope>NUCLEOTIDE SEQUENCE</scope>
    <source>
        <strain evidence="4">KCTC 12343</strain>
    </source>
</reference>
<dbReference type="RefSeq" id="WP_131144580.1">
    <property type="nucleotide sequence ID" value="NZ_BMWV01000002.1"/>
</dbReference>
<dbReference type="Proteomes" id="UP000292307">
    <property type="component" value="Chromosome"/>
</dbReference>
<dbReference type="Gene3D" id="1.25.40.10">
    <property type="entry name" value="Tetratricopeptide repeat domain"/>
    <property type="match status" value="1"/>
</dbReference>
<dbReference type="Pfam" id="PF00656">
    <property type="entry name" value="Peptidase_C14"/>
    <property type="match status" value="1"/>
</dbReference>
<keyword evidence="2" id="KW-0812">Transmembrane</keyword>
<gene>
    <name evidence="5" type="ORF">EYF70_05930</name>
    <name evidence="4" type="ORF">GCM10007387_14470</name>
</gene>
<dbReference type="InterPro" id="IPR011600">
    <property type="entry name" value="Pept_C14_caspase"/>
</dbReference>
<keyword evidence="1" id="KW-0175">Coiled coil</keyword>
<dbReference type="InterPro" id="IPR006597">
    <property type="entry name" value="Sel1-like"/>
</dbReference>
<feature type="coiled-coil region" evidence="1">
    <location>
        <begin position="233"/>
        <end position="267"/>
    </location>
</feature>
<dbReference type="InterPro" id="IPR052039">
    <property type="entry name" value="Caspase-related_regulators"/>
</dbReference>
<dbReference type="PANTHER" id="PTHR22576:SF37">
    <property type="entry name" value="MUCOSA-ASSOCIATED LYMPHOID TISSUE LYMPHOMA TRANSLOCATION PROTEIN 1"/>
    <property type="match status" value="1"/>
</dbReference>
<dbReference type="GO" id="GO:0006508">
    <property type="term" value="P:proteolysis"/>
    <property type="evidence" value="ECO:0007669"/>
    <property type="project" value="InterPro"/>
</dbReference>
<accession>A0A411WUZ6</accession>
<proteinExistence type="predicted"/>
<name>A0A411WUZ6_9BURK</name>
<evidence type="ECO:0000313" key="5">
    <source>
        <dbReference type="EMBL" id="QBI00442.1"/>
    </source>
</evidence>
<dbReference type="SMART" id="SM00671">
    <property type="entry name" value="SEL1"/>
    <property type="match status" value="2"/>
</dbReference>
<organism evidence="4 7">
    <name type="scientific">Pseudoduganella albidiflava</name>
    <dbReference type="NCBI Taxonomy" id="321983"/>
    <lineage>
        <taxon>Bacteria</taxon>
        <taxon>Pseudomonadati</taxon>
        <taxon>Pseudomonadota</taxon>
        <taxon>Betaproteobacteria</taxon>
        <taxon>Burkholderiales</taxon>
        <taxon>Oxalobacteraceae</taxon>
        <taxon>Telluria group</taxon>
        <taxon>Pseudoduganella</taxon>
    </lineage>
</organism>
<dbReference type="Proteomes" id="UP000628442">
    <property type="component" value="Unassembled WGS sequence"/>
</dbReference>
<evidence type="ECO:0000313" key="4">
    <source>
        <dbReference type="EMBL" id="GGY33293.1"/>
    </source>
</evidence>
<protein>
    <submittedName>
        <fullName evidence="5">Peptidase C14</fullName>
    </submittedName>
</protein>
<evidence type="ECO:0000259" key="3">
    <source>
        <dbReference type="PROSITE" id="PS50208"/>
    </source>
</evidence>
<feature type="coiled-coil region" evidence="1">
    <location>
        <begin position="298"/>
        <end position="496"/>
    </location>
</feature>
<keyword evidence="6" id="KW-1185">Reference proteome</keyword>
<dbReference type="PROSITE" id="PS50208">
    <property type="entry name" value="CASPASE_P20"/>
    <property type="match status" value="1"/>
</dbReference>
<evidence type="ECO:0000256" key="2">
    <source>
        <dbReference type="SAM" id="Phobius"/>
    </source>
</evidence>
<dbReference type="InterPro" id="IPR011990">
    <property type="entry name" value="TPR-like_helical_dom_sf"/>
</dbReference>
<dbReference type="SUPFAM" id="SSF52129">
    <property type="entry name" value="Caspase-like"/>
    <property type="match status" value="1"/>
</dbReference>
<evidence type="ECO:0000313" key="7">
    <source>
        <dbReference type="Proteomes" id="UP000628442"/>
    </source>
</evidence>
<feature type="transmembrane region" description="Helical" evidence="2">
    <location>
        <begin position="38"/>
        <end position="58"/>
    </location>
</feature>
<evidence type="ECO:0000256" key="1">
    <source>
        <dbReference type="SAM" id="Coils"/>
    </source>
</evidence>
<reference evidence="5 6" key="2">
    <citation type="submission" date="2019-02" db="EMBL/GenBank/DDBJ databases">
        <title>Draft Genome Sequences of Six Type Strains of the Genus Massilia.</title>
        <authorList>
            <person name="Miess H."/>
            <person name="Frediansyhah A."/>
            <person name="Gross H."/>
        </authorList>
    </citation>
    <scope>NUCLEOTIDE SEQUENCE [LARGE SCALE GENOMIC DNA]</scope>
    <source>
        <strain evidence="5 6">DSM 17472</strain>
    </source>
</reference>
<dbReference type="EMBL" id="CP036401">
    <property type="protein sequence ID" value="QBI00442.1"/>
    <property type="molecule type" value="Genomic_DNA"/>
</dbReference>
<dbReference type="Gene3D" id="3.40.50.1460">
    <property type="match status" value="1"/>
</dbReference>
<dbReference type="OrthoDB" id="9816280at2"/>
<dbReference type="Pfam" id="PF08238">
    <property type="entry name" value="Sel1"/>
    <property type="match status" value="2"/>
</dbReference>
<dbReference type="SUPFAM" id="SSF81901">
    <property type="entry name" value="HCP-like"/>
    <property type="match status" value="1"/>
</dbReference>
<sequence length="870" mass="94556">MSTIDSLAGARAIHAGWPGARAALAVLRRAAERVARSIAAAILVPQILVSLILVRLLVPLIAVSSAPALAAQSIASAAPPGRDSDAFLIVDCALPAQVRQLGTAMTYLAPRRAVKTSASDCAIRGGEYVAHDRASLDTALKVWLPLAQGGDQAAQANVGEIYEKGIGGKPDYANAAKWYRLAADRGYPRALTNLGFLYERGLGVARDPVAALQLYRKAAGIAGTISLEGGDTSAASRQEIDALRKELERTRDELEKSRRLLDENRLKSSRQIESLLMQKQQAAAAGNTEETLRLETLLAARETELAKQKEQVERLEAEAAGFKSRLAAFDGTRQELDQTRRLLDEQRRKSAQDIERLRAEQRQAVAAGNQEDTRRLAAQLAAREAELAKQKGEIERLAGEVGSYKAQAATLDETRRALDEARRLLEENRRSSREEIERLQVQKQQAAAAGNKAETGRLEALLKGREGELAQQKANVERLEREVGEYKARVARLETAQPAKLEAAQSRLAAAVAPPSIQILDPQVVITRDVITVKVRSGVQTREIVGRVTAPAGLMSLTANDLAQKVDGNGMFKTTVELGAGKTKVALLAVDRQGKVSQLQFYLEPDARSAAPTAIAPPRLPGIATGNYHALIIGNQKYTKLQPLETPEADVTQLAPILRDKYGFKVTLLLNATRYQILTAMNDLRARLTEKDNLLIYYAGHGELDRVNGLANWLPVDAEPSSNANWISSSSITEMLNAMAARHILVVADSCYSGALTRSSVGQLETGLTEEARFEWLKQIAATRSRTALTSGGLKPVLDGGGGKFSVFASIFIDILSQNQDVLEGMRIYREISARVVNIALRQKFEQRPEYGAIRFAGGESGDFLFVPRN</sequence>
<feature type="domain" description="Caspase family p20" evidence="3">
    <location>
        <begin position="630"/>
        <end position="709"/>
    </location>
</feature>
<evidence type="ECO:0000313" key="6">
    <source>
        <dbReference type="Proteomes" id="UP000292307"/>
    </source>
</evidence>
<keyword evidence="2" id="KW-0472">Membrane</keyword>
<keyword evidence="2" id="KW-1133">Transmembrane helix</keyword>